<sequence>MRRCWEKRPRFMVGILFLLGSVVFSNQCVAQEWPRVFHNADGSVTSISKQPKRILSTAVSVTGTLLAIDAPVVASATAVNGQFFGQWQDVAKAKKVASVWPAGSVDLEQAWAVDPDLIVVSINGADSARAQLTDLQAIAPVIIVNYGNLTWQDLARQLGDALGLEKQAAARIEGFDARVASTRTQIRLPAGQTNIINFNGPGTVNPVSTPESVHARLLQSLGFTIEAPNPAWQSHLTRSADFIWVEYENLTQLKAETTFLLSAGDVRINEFINDPLLRRLPSAQKRQVYSLGPHAFRVDYFSASEMITEILRHFSADKQPPDAVQEGR</sequence>
<protein>
    <submittedName>
        <fullName evidence="7">Fe2+-enterobactin ABC transporter substrate-binding protein</fullName>
    </submittedName>
</protein>
<feature type="domain" description="Fe/B12 periplasmic-binding" evidence="6">
    <location>
        <begin position="53"/>
        <end position="318"/>
    </location>
</feature>
<dbReference type="Gene3D" id="3.40.50.1980">
    <property type="entry name" value="Nitrogenase molybdenum iron protein domain"/>
    <property type="match status" value="2"/>
</dbReference>
<dbReference type="RefSeq" id="WP_103776525.1">
    <property type="nucleotide sequence ID" value="NZ_PQLX01000002.1"/>
</dbReference>
<dbReference type="EMBL" id="PQLX01000002">
    <property type="protein sequence ID" value="POU66833.1"/>
    <property type="molecule type" value="Genomic_DNA"/>
</dbReference>
<keyword evidence="3" id="KW-0813">Transport</keyword>
<dbReference type="GO" id="GO:1901678">
    <property type="term" value="P:iron coordination entity transport"/>
    <property type="evidence" value="ECO:0007669"/>
    <property type="project" value="UniProtKB-ARBA"/>
</dbReference>
<dbReference type="Pfam" id="PF01497">
    <property type="entry name" value="Peripla_BP_2"/>
    <property type="match status" value="1"/>
</dbReference>
<dbReference type="AlphaFoldDB" id="A0A2S4S0H0"/>
<reference evidence="7 8" key="1">
    <citation type="submission" date="2018-01" db="EMBL/GenBank/DDBJ databases">
        <title>Complete genome sequences of 14 Citrobacter spp. isolated from plant in Canada.</title>
        <authorList>
            <person name="Bhandare S.G."/>
            <person name="Colavecchio A."/>
            <person name="Jeukens J."/>
            <person name="Emond-Rheault J.-G."/>
            <person name="Freschi L."/>
            <person name="Hamel J."/>
            <person name="Kukavica-Ibrulj I."/>
            <person name="Levesque R."/>
            <person name="Goodridge L."/>
        </authorList>
    </citation>
    <scope>NUCLEOTIDE SEQUENCE [LARGE SCALE GENOMIC DNA]</scope>
    <source>
        <strain evidence="7 8">S1285</strain>
    </source>
</reference>
<evidence type="ECO:0000259" key="6">
    <source>
        <dbReference type="PROSITE" id="PS50983"/>
    </source>
</evidence>
<evidence type="ECO:0000256" key="3">
    <source>
        <dbReference type="ARBA" id="ARBA00022448"/>
    </source>
</evidence>
<dbReference type="OrthoDB" id="9793175at2"/>
<keyword evidence="4" id="KW-0410">Iron transport</keyword>
<evidence type="ECO:0000313" key="7">
    <source>
        <dbReference type="EMBL" id="POU66833.1"/>
    </source>
</evidence>
<accession>A0A2S4S0H0</accession>
<evidence type="ECO:0000313" key="8">
    <source>
        <dbReference type="Proteomes" id="UP000237003"/>
    </source>
</evidence>
<evidence type="ECO:0000256" key="5">
    <source>
        <dbReference type="ARBA" id="ARBA00022729"/>
    </source>
</evidence>
<dbReference type="InterPro" id="IPR051313">
    <property type="entry name" value="Bact_iron-sidero_bind"/>
</dbReference>
<dbReference type="NCBIfam" id="NF008200">
    <property type="entry name" value="PRK10957.1"/>
    <property type="match status" value="1"/>
</dbReference>
<evidence type="ECO:0000256" key="2">
    <source>
        <dbReference type="ARBA" id="ARBA00008814"/>
    </source>
</evidence>
<name>A0A2S4S0H0_CITAM</name>
<gene>
    <name evidence="7" type="ORF">C3430_08610</name>
</gene>
<dbReference type="PROSITE" id="PS50983">
    <property type="entry name" value="FE_B12_PBP"/>
    <property type="match status" value="1"/>
</dbReference>
<dbReference type="Proteomes" id="UP000237003">
    <property type="component" value="Unassembled WGS sequence"/>
</dbReference>
<keyword evidence="4" id="KW-0408">Iron</keyword>
<comment type="subcellular location">
    <subcellularLocation>
        <location evidence="1">Cell envelope</location>
    </subcellularLocation>
</comment>
<comment type="caution">
    <text evidence="7">The sequence shown here is derived from an EMBL/GenBank/DDBJ whole genome shotgun (WGS) entry which is preliminary data.</text>
</comment>
<proteinExistence type="inferred from homology"/>
<dbReference type="PANTHER" id="PTHR30532:SF24">
    <property type="entry name" value="FERRIC ENTEROBACTIN-BINDING PERIPLASMIC PROTEIN FEPB"/>
    <property type="match status" value="1"/>
</dbReference>
<dbReference type="SUPFAM" id="SSF53807">
    <property type="entry name" value="Helical backbone' metal receptor"/>
    <property type="match status" value="1"/>
</dbReference>
<dbReference type="GO" id="GO:0030288">
    <property type="term" value="C:outer membrane-bounded periplasmic space"/>
    <property type="evidence" value="ECO:0007669"/>
    <property type="project" value="TreeGrafter"/>
</dbReference>
<organism evidence="7 8">
    <name type="scientific">Citrobacter amalonaticus</name>
    <dbReference type="NCBI Taxonomy" id="35703"/>
    <lineage>
        <taxon>Bacteria</taxon>
        <taxon>Pseudomonadati</taxon>
        <taxon>Pseudomonadota</taxon>
        <taxon>Gammaproteobacteria</taxon>
        <taxon>Enterobacterales</taxon>
        <taxon>Enterobacteriaceae</taxon>
        <taxon>Citrobacter</taxon>
    </lineage>
</organism>
<comment type="similarity">
    <text evidence="2">Belongs to the bacterial solute-binding protein 8 family.</text>
</comment>
<keyword evidence="5" id="KW-0732">Signal</keyword>
<evidence type="ECO:0000256" key="1">
    <source>
        <dbReference type="ARBA" id="ARBA00004196"/>
    </source>
</evidence>
<evidence type="ECO:0000256" key="4">
    <source>
        <dbReference type="ARBA" id="ARBA00022496"/>
    </source>
</evidence>
<dbReference type="PANTHER" id="PTHR30532">
    <property type="entry name" value="IRON III DICITRATE-BINDING PERIPLASMIC PROTEIN"/>
    <property type="match status" value="1"/>
</dbReference>
<dbReference type="InterPro" id="IPR002491">
    <property type="entry name" value="ABC_transptr_periplasmic_BD"/>
</dbReference>
<keyword evidence="4" id="KW-0406">Ion transport</keyword>